<dbReference type="PANTHER" id="PTHR14413">
    <property type="entry name" value="RIBOSOMAL PROTEIN L17"/>
    <property type="match status" value="1"/>
</dbReference>
<evidence type="ECO:0000256" key="3">
    <source>
        <dbReference type="ARBA" id="ARBA00023274"/>
    </source>
</evidence>
<dbReference type="GO" id="GO:0006412">
    <property type="term" value="P:translation"/>
    <property type="evidence" value="ECO:0007669"/>
    <property type="project" value="UniProtKB-UniRule"/>
</dbReference>
<sequence length="160" mass="17765">MRHRKSGRKLNRTSSHRLAMFRNMVTSLLEHERIYTTVPKAKEIRRWTDSMITLGKRGDLHARRQALAVVRSKAVVHKLFAELGPRYQDRPGGYTRIVKMGYRRGDAAPMCLIELVGGEVQKANKPAKAEKAAEESRPKAAADGAGAEAEAQGGADKESE</sequence>
<gene>
    <name evidence="4" type="primary">rplQ</name>
    <name evidence="7" type="ORF">SAMN02745206_00747</name>
</gene>
<comment type="similarity">
    <text evidence="1 4 5">Belongs to the bacterial ribosomal protein bL17 family.</text>
</comment>
<evidence type="ECO:0000256" key="6">
    <source>
        <dbReference type="SAM" id="MobiDB-lite"/>
    </source>
</evidence>
<comment type="subunit">
    <text evidence="4">Part of the 50S ribosomal subunit. Contacts protein L32.</text>
</comment>
<dbReference type="HAMAP" id="MF_01368">
    <property type="entry name" value="Ribosomal_bL17"/>
    <property type="match status" value="1"/>
</dbReference>
<evidence type="ECO:0000256" key="2">
    <source>
        <dbReference type="ARBA" id="ARBA00022980"/>
    </source>
</evidence>
<dbReference type="InterPro" id="IPR036373">
    <property type="entry name" value="Ribosomal_bL17_sf"/>
</dbReference>
<keyword evidence="2 4" id="KW-0689">Ribosomal protein</keyword>
<dbReference type="PROSITE" id="PS50817">
    <property type="entry name" value="INTEIN_N_TER"/>
    <property type="match status" value="1"/>
</dbReference>
<evidence type="ECO:0000256" key="1">
    <source>
        <dbReference type="ARBA" id="ARBA00008777"/>
    </source>
</evidence>
<keyword evidence="3 4" id="KW-0687">Ribonucleoprotein</keyword>
<keyword evidence="8" id="KW-1185">Reference proteome</keyword>
<dbReference type="InterPro" id="IPR000456">
    <property type="entry name" value="Ribosomal_bL17"/>
</dbReference>
<dbReference type="Proteomes" id="UP000184076">
    <property type="component" value="Unassembled WGS sequence"/>
</dbReference>
<accession>A0A1M4VSP8</accession>
<evidence type="ECO:0000313" key="8">
    <source>
        <dbReference type="Proteomes" id="UP000184076"/>
    </source>
</evidence>
<name>A0A1M4VSP8_9BACT</name>
<proteinExistence type="inferred from homology"/>
<organism evidence="7 8">
    <name type="scientific">Desulfacinum infernum DSM 9756</name>
    <dbReference type="NCBI Taxonomy" id="1121391"/>
    <lineage>
        <taxon>Bacteria</taxon>
        <taxon>Pseudomonadati</taxon>
        <taxon>Thermodesulfobacteriota</taxon>
        <taxon>Syntrophobacteria</taxon>
        <taxon>Syntrophobacterales</taxon>
        <taxon>Syntrophobacteraceae</taxon>
        <taxon>Desulfacinum</taxon>
    </lineage>
</organism>
<dbReference type="AlphaFoldDB" id="A0A1M4VSP8"/>
<feature type="compositionally biased region" description="Basic and acidic residues" evidence="6">
    <location>
        <begin position="127"/>
        <end position="140"/>
    </location>
</feature>
<dbReference type="NCBIfam" id="TIGR00059">
    <property type="entry name" value="L17"/>
    <property type="match status" value="1"/>
</dbReference>
<dbReference type="Gene3D" id="3.90.1030.10">
    <property type="entry name" value="Ribosomal protein L17"/>
    <property type="match status" value="1"/>
</dbReference>
<dbReference type="GO" id="GO:0022625">
    <property type="term" value="C:cytosolic large ribosomal subunit"/>
    <property type="evidence" value="ECO:0007669"/>
    <property type="project" value="TreeGrafter"/>
</dbReference>
<evidence type="ECO:0000256" key="5">
    <source>
        <dbReference type="RuleBase" id="RU000660"/>
    </source>
</evidence>
<dbReference type="InterPro" id="IPR006141">
    <property type="entry name" value="Intein_N"/>
</dbReference>
<dbReference type="InterPro" id="IPR047859">
    <property type="entry name" value="Ribosomal_bL17_CS"/>
</dbReference>
<dbReference type="SUPFAM" id="SSF64263">
    <property type="entry name" value="Prokaryotic ribosomal protein L17"/>
    <property type="match status" value="1"/>
</dbReference>
<dbReference type="GO" id="GO:0003735">
    <property type="term" value="F:structural constituent of ribosome"/>
    <property type="evidence" value="ECO:0007669"/>
    <property type="project" value="InterPro"/>
</dbReference>
<dbReference type="FunFam" id="3.90.1030.10:FF:000001">
    <property type="entry name" value="50S ribosomal protein L17"/>
    <property type="match status" value="1"/>
</dbReference>
<evidence type="ECO:0000256" key="4">
    <source>
        <dbReference type="HAMAP-Rule" id="MF_01368"/>
    </source>
</evidence>
<evidence type="ECO:0000313" key="7">
    <source>
        <dbReference type="EMBL" id="SHE72151.1"/>
    </source>
</evidence>
<protein>
    <recommendedName>
        <fullName evidence="4">Large ribosomal subunit protein bL17</fullName>
    </recommendedName>
</protein>
<dbReference type="STRING" id="1121391.SAMN02745206_00747"/>
<feature type="region of interest" description="Disordered" evidence="6">
    <location>
        <begin position="121"/>
        <end position="160"/>
    </location>
</feature>
<feature type="compositionally biased region" description="Low complexity" evidence="6">
    <location>
        <begin position="141"/>
        <end position="154"/>
    </location>
</feature>
<dbReference type="GO" id="GO:0016539">
    <property type="term" value="P:intein-mediated protein splicing"/>
    <property type="evidence" value="ECO:0007669"/>
    <property type="project" value="InterPro"/>
</dbReference>
<dbReference type="PROSITE" id="PS01167">
    <property type="entry name" value="RIBOSOMAL_L17"/>
    <property type="match status" value="1"/>
</dbReference>
<dbReference type="Pfam" id="PF01196">
    <property type="entry name" value="Ribosomal_L17"/>
    <property type="match status" value="1"/>
</dbReference>
<dbReference type="EMBL" id="FQVB01000006">
    <property type="protein sequence ID" value="SHE72151.1"/>
    <property type="molecule type" value="Genomic_DNA"/>
</dbReference>
<dbReference type="PANTHER" id="PTHR14413:SF16">
    <property type="entry name" value="LARGE RIBOSOMAL SUBUNIT PROTEIN BL17M"/>
    <property type="match status" value="1"/>
</dbReference>
<dbReference type="OrthoDB" id="9809073at2"/>
<dbReference type="RefSeq" id="WP_073037071.1">
    <property type="nucleotide sequence ID" value="NZ_FQVB01000006.1"/>
</dbReference>
<reference evidence="8" key="1">
    <citation type="submission" date="2016-11" db="EMBL/GenBank/DDBJ databases">
        <authorList>
            <person name="Varghese N."/>
            <person name="Submissions S."/>
        </authorList>
    </citation>
    <scope>NUCLEOTIDE SEQUENCE [LARGE SCALE GENOMIC DNA]</scope>
    <source>
        <strain evidence="8">DSM 9756</strain>
    </source>
</reference>